<dbReference type="InterPro" id="IPR046335">
    <property type="entry name" value="LacI/GalR-like_sensor"/>
</dbReference>
<keyword evidence="3" id="KW-0804">Transcription</keyword>
<proteinExistence type="predicted"/>
<dbReference type="CDD" id="cd01392">
    <property type="entry name" value="HTH_LacI"/>
    <property type="match status" value="1"/>
</dbReference>
<dbReference type="Proteomes" id="UP001575105">
    <property type="component" value="Unassembled WGS sequence"/>
</dbReference>
<reference evidence="5 6" key="1">
    <citation type="submission" date="2024-08" db="EMBL/GenBank/DDBJ databases">
        <title>Whole-genome sequencing of halo(alkali)philic microorganisms from hypersaline lakes.</title>
        <authorList>
            <person name="Sorokin D.Y."/>
            <person name="Merkel A.Y."/>
            <person name="Messina E."/>
            <person name="Yakimov M."/>
        </authorList>
    </citation>
    <scope>NUCLEOTIDE SEQUENCE [LARGE SCALE GENOMIC DNA]</scope>
    <source>
        <strain evidence="5 6">AB-hyl4</strain>
    </source>
</reference>
<evidence type="ECO:0000259" key="4">
    <source>
        <dbReference type="PROSITE" id="PS50932"/>
    </source>
</evidence>
<evidence type="ECO:0000313" key="6">
    <source>
        <dbReference type="Proteomes" id="UP001575105"/>
    </source>
</evidence>
<sequence>MPPTRTQIAKRSNVSVSLVSRVLNGDPTLRVREETRNRIVAVYNEMGGGGDPGEASEAEQEPRRISQRLAHNIVLPMDRAFENLSKPLFTSTVAVLVQNLQAELQKAGFRLSVVFFDPHRRRQWFKELLGAKNYGDGLLLLGGVLNDEFARLLIRSGYPHVSIDSRDEQRGAHTVMVHSLGGMRLAVQHLRELGHQRIGFLGPREAPRLPQFTMAMCEAHMPIEEAWHCFAPGYDVAMSEDDWRTIGRDVMGHCIDGRVARDVGHATAFICHNDRLALGAVDALRQRGLEPGKDLSLVGYDNMEDRIHEAAPAVPILSTIDNPMDLVGQICARRLINQIVHGQHDVVHEYVPTKLIVRQTTGICVESQSHMMVAR</sequence>
<dbReference type="SMART" id="SM00354">
    <property type="entry name" value="HTH_LACI"/>
    <property type="match status" value="1"/>
</dbReference>
<dbReference type="PROSITE" id="PS50932">
    <property type="entry name" value="HTH_LACI_2"/>
    <property type="match status" value="1"/>
</dbReference>
<dbReference type="GO" id="GO:0003677">
    <property type="term" value="F:DNA binding"/>
    <property type="evidence" value="ECO:0007669"/>
    <property type="project" value="UniProtKB-KW"/>
</dbReference>
<dbReference type="PANTHER" id="PTHR30146:SF109">
    <property type="entry name" value="HTH-TYPE TRANSCRIPTIONAL REGULATOR GALS"/>
    <property type="match status" value="1"/>
</dbReference>
<gene>
    <name evidence="5" type="ORF">ACERK3_17255</name>
</gene>
<evidence type="ECO:0000256" key="2">
    <source>
        <dbReference type="ARBA" id="ARBA00023125"/>
    </source>
</evidence>
<dbReference type="InterPro" id="IPR000843">
    <property type="entry name" value="HTH_LacI"/>
</dbReference>
<dbReference type="EMBL" id="JBGUBD010000014">
    <property type="protein sequence ID" value="MFA9480028.1"/>
    <property type="molecule type" value="Genomic_DNA"/>
</dbReference>
<dbReference type="PANTHER" id="PTHR30146">
    <property type="entry name" value="LACI-RELATED TRANSCRIPTIONAL REPRESSOR"/>
    <property type="match status" value="1"/>
</dbReference>
<evidence type="ECO:0000313" key="5">
    <source>
        <dbReference type="EMBL" id="MFA9480028.1"/>
    </source>
</evidence>
<feature type="domain" description="HTH lacI-type" evidence="4">
    <location>
        <begin position="3"/>
        <end position="47"/>
    </location>
</feature>
<dbReference type="SUPFAM" id="SSF53822">
    <property type="entry name" value="Periplasmic binding protein-like I"/>
    <property type="match status" value="1"/>
</dbReference>
<dbReference type="SUPFAM" id="SSF47413">
    <property type="entry name" value="lambda repressor-like DNA-binding domains"/>
    <property type="match status" value="1"/>
</dbReference>
<dbReference type="Pfam" id="PF00356">
    <property type="entry name" value="LacI"/>
    <property type="match status" value="1"/>
</dbReference>
<evidence type="ECO:0000256" key="3">
    <source>
        <dbReference type="ARBA" id="ARBA00023163"/>
    </source>
</evidence>
<protein>
    <submittedName>
        <fullName evidence="5">LacI family DNA-binding transcriptional regulator</fullName>
    </submittedName>
</protein>
<name>A0ABV4U8U7_9BACT</name>
<dbReference type="InterPro" id="IPR028082">
    <property type="entry name" value="Peripla_BP_I"/>
</dbReference>
<dbReference type="InterPro" id="IPR010982">
    <property type="entry name" value="Lambda_DNA-bd_dom_sf"/>
</dbReference>
<comment type="caution">
    <text evidence="5">The sequence shown here is derived from an EMBL/GenBank/DDBJ whole genome shotgun (WGS) entry which is preliminary data.</text>
</comment>
<evidence type="ECO:0000256" key="1">
    <source>
        <dbReference type="ARBA" id="ARBA00023015"/>
    </source>
</evidence>
<organism evidence="5 6">
    <name type="scientific">Natronomicrosphaera hydrolytica</name>
    <dbReference type="NCBI Taxonomy" id="3242702"/>
    <lineage>
        <taxon>Bacteria</taxon>
        <taxon>Pseudomonadati</taxon>
        <taxon>Planctomycetota</taxon>
        <taxon>Phycisphaerae</taxon>
        <taxon>Phycisphaerales</taxon>
        <taxon>Phycisphaeraceae</taxon>
        <taxon>Natronomicrosphaera</taxon>
    </lineage>
</organism>
<dbReference type="Gene3D" id="3.40.50.2300">
    <property type="match status" value="2"/>
</dbReference>
<dbReference type="Gene3D" id="1.10.260.40">
    <property type="entry name" value="lambda repressor-like DNA-binding domains"/>
    <property type="match status" value="1"/>
</dbReference>
<dbReference type="Pfam" id="PF13377">
    <property type="entry name" value="Peripla_BP_3"/>
    <property type="match status" value="1"/>
</dbReference>
<dbReference type="RefSeq" id="WP_425346953.1">
    <property type="nucleotide sequence ID" value="NZ_JBGUBD010000014.1"/>
</dbReference>
<dbReference type="CDD" id="cd06267">
    <property type="entry name" value="PBP1_LacI_sugar_binding-like"/>
    <property type="match status" value="1"/>
</dbReference>
<keyword evidence="6" id="KW-1185">Reference proteome</keyword>
<accession>A0ABV4U8U7</accession>
<keyword evidence="1" id="KW-0805">Transcription regulation</keyword>
<keyword evidence="2 5" id="KW-0238">DNA-binding</keyword>